<feature type="compositionally biased region" description="Basic and acidic residues" evidence="1">
    <location>
        <begin position="267"/>
        <end position="279"/>
    </location>
</feature>
<protein>
    <submittedName>
        <fullName evidence="2">Uncharacterized protein</fullName>
    </submittedName>
</protein>
<feature type="region of interest" description="Disordered" evidence="1">
    <location>
        <begin position="118"/>
        <end position="433"/>
    </location>
</feature>
<evidence type="ECO:0000313" key="2">
    <source>
        <dbReference type="EMBL" id="PIA88998.1"/>
    </source>
</evidence>
<evidence type="ECO:0000256" key="1">
    <source>
        <dbReference type="SAM" id="MobiDB-lite"/>
    </source>
</evidence>
<dbReference type="Proteomes" id="UP000230605">
    <property type="component" value="Chromosome 5"/>
</dbReference>
<feature type="compositionally biased region" description="Polar residues" evidence="1">
    <location>
        <begin position="119"/>
        <end position="129"/>
    </location>
</feature>
<accession>A0A2G5H8X9</accession>
<organism evidence="2 4">
    <name type="scientific">Cercospora beticola</name>
    <name type="common">Sugarbeet leaf spot fungus</name>
    <dbReference type="NCBI Taxonomy" id="122368"/>
    <lineage>
        <taxon>Eukaryota</taxon>
        <taxon>Fungi</taxon>
        <taxon>Dikarya</taxon>
        <taxon>Ascomycota</taxon>
        <taxon>Pezizomycotina</taxon>
        <taxon>Dothideomycetes</taxon>
        <taxon>Dothideomycetidae</taxon>
        <taxon>Mycosphaerellales</taxon>
        <taxon>Mycosphaerellaceae</taxon>
        <taxon>Cercospora</taxon>
    </lineage>
</organism>
<evidence type="ECO:0000313" key="5">
    <source>
        <dbReference type="Proteomes" id="UP001302367"/>
    </source>
</evidence>
<feature type="region of interest" description="Disordered" evidence="1">
    <location>
        <begin position="28"/>
        <end position="57"/>
    </location>
</feature>
<proteinExistence type="predicted"/>
<feature type="compositionally biased region" description="Basic residues" evidence="1">
    <location>
        <begin position="424"/>
        <end position="433"/>
    </location>
</feature>
<evidence type="ECO:0000313" key="3">
    <source>
        <dbReference type="EMBL" id="WPB03611.1"/>
    </source>
</evidence>
<feature type="compositionally biased region" description="Basic and acidic residues" evidence="1">
    <location>
        <begin position="380"/>
        <end position="392"/>
    </location>
</feature>
<evidence type="ECO:0000313" key="4">
    <source>
        <dbReference type="Proteomes" id="UP000230605"/>
    </source>
</evidence>
<reference evidence="2 4" key="1">
    <citation type="submission" date="2015-10" db="EMBL/GenBank/DDBJ databases">
        <title>The cercosporin biosynthetic gene cluster was horizontally transferred to several fungal lineages and shown to be expanded in Cercospora beticola based on microsynteny with recipient genomes.</title>
        <authorList>
            <person name="De Jonge R."/>
            <person name="Ebert M.K."/>
            <person name="Suttle J.C."/>
            <person name="Jurick Ii W.M."/>
            <person name="Secor G.A."/>
            <person name="Thomma B.P."/>
            <person name="Van De Peer Y."/>
            <person name="Bolton M.D."/>
        </authorList>
    </citation>
    <scope>NUCLEOTIDE SEQUENCE [LARGE SCALE GENOMIC DNA]</scope>
    <source>
        <strain evidence="2 4">09-40</strain>
    </source>
</reference>
<dbReference type="OrthoDB" id="3647273at2759"/>
<dbReference type="Proteomes" id="UP001302367">
    <property type="component" value="Chromosome 5"/>
</dbReference>
<dbReference type="AlphaFoldDB" id="A0A2G5H8X9"/>
<dbReference type="EMBL" id="LKMD01000108">
    <property type="protein sequence ID" value="PIA88998.1"/>
    <property type="molecule type" value="Genomic_DNA"/>
</dbReference>
<dbReference type="EMBL" id="CP134188">
    <property type="protein sequence ID" value="WPB03611.1"/>
    <property type="molecule type" value="Genomic_DNA"/>
</dbReference>
<gene>
    <name evidence="2" type="ORF">CB0940_07645</name>
    <name evidence="3" type="ORF">RHO25_008251</name>
</gene>
<feature type="compositionally biased region" description="Basic and acidic residues" evidence="1">
    <location>
        <begin position="28"/>
        <end position="56"/>
    </location>
</feature>
<feature type="compositionally biased region" description="Polar residues" evidence="1">
    <location>
        <begin position="313"/>
        <end position="346"/>
    </location>
</feature>
<keyword evidence="5" id="KW-1185">Reference proteome</keyword>
<reference evidence="3 5" key="2">
    <citation type="submission" date="2023-09" db="EMBL/GenBank/DDBJ databases">
        <title>Complete-Gapless Cercospora beticola genome.</title>
        <authorList>
            <person name="Wyatt N.A."/>
            <person name="Spanner R.E."/>
            <person name="Bolton M.D."/>
        </authorList>
    </citation>
    <scope>NUCLEOTIDE SEQUENCE [LARGE SCALE GENOMIC DNA]</scope>
    <source>
        <strain evidence="3">Cb09-40</strain>
    </source>
</reference>
<feature type="compositionally biased region" description="Basic and acidic residues" evidence="1">
    <location>
        <begin position="185"/>
        <end position="197"/>
    </location>
</feature>
<sequence>MEREQFAESALMPLTYEDGLEEIDRFYRTPEPATEREHTSADHVLDEGGEELHTTADDEFSTLLPDLEAMEGIEAAAGFEPVLEKSNANKDEHRNESPACNNDDSHAANIAKSAAMALTGQTPRASSPTIPMDLFASVKNTPGPSHSPMPPSSSNRSDLQAEMRDEETQQNSPLSTPGAVPFSLARDKANAKSKRDASASPLATRRPAKKAKEAEAEGAIVSPATLAGTPSASSIPPPRFAKMDELASGATLSAADAEMAEGQPESDSSRSAHEVEVRSPKAAQYEVTEDGTRRKSLLVAMPLPQKNRRGKSVATSDEPSNSQTAPPASEATSKQEASQAPSNKSSLRPEAKGAQDDKATAREGANEAKKSAARTRRTMGAHELKDILDTNSRKGVTGGMSPHRMTRGQKQEREAAGPNAKEAVKRRRKSSAK</sequence>
<name>A0A2G5H8X9_CERBT</name>
<feature type="compositionally biased region" description="Basic and acidic residues" evidence="1">
    <location>
        <begin position="347"/>
        <end position="370"/>
    </location>
</feature>